<reference evidence="2" key="1">
    <citation type="journal article" date="2023" name="Nat. Plants">
        <title>Single-cell RNA sequencing provides a high-resolution roadmap for understanding the multicellular compartmentation of specialized metabolism.</title>
        <authorList>
            <person name="Sun S."/>
            <person name="Shen X."/>
            <person name="Li Y."/>
            <person name="Li Y."/>
            <person name="Wang S."/>
            <person name="Li R."/>
            <person name="Zhang H."/>
            <person name="Shen G."/>
            <person name="Guo B."/>
            <person name="Wei J."/>
            <person name="Xu J."/>
            <person name="St-Pierre B."/>
            <person name="Chen S."/>
            <person name="Sun C."/>
        </authorList>
    </citation>
    <scope>NUCLEOTIDE SEQUENCE [LARGE SCALE GENOMIC DNA]</scope>
</reference>
<dbReference type="EMBL" id="CM044705">
    <property type="protein sequence ID" value="KAI5660925.1"/>
    <property type="molecule type" value="Genomic_DNA"/>
</dbReference>
<evidence type="ECO:0000313" key="2">
    <source>
        <dbReference type="Proteomes" id="UP001060085"/>
    </source>
</evidence>
<keyword evidence="2" id="KW-1185">Reference proteome</keyword>
<gene>
    <name evidence="1" type="ORF">M9H77_20248</name>
</gene>
<proteinExistence type="predicted"/>
<comment type="caution">
    <text evidence="1">The sequence shown here is derived from an EMBL/GenBank/DDBJ whole genome shotgun (WGS) entry which is preliminary data.</text>
</comment>
<accession>A0ACC0AJ80</accession>
<name>A0ACC0AJ80_CATRO</name>
<sequence length="447" mass="50320">MMMMKNPTKILAQFTKRVSDLDWRILLLLLLPLSLLIYISVSSVISPTTVGIVLSSFSSFSPFRSIFHNHDEIHAYTEHGALPTLASPAEKSLWLKARKAELERSRIAVCLVGGARRFELTGPSIIEKILEFYPNSDLFLHSPLDSNAYKLSLLKAAPRIASVKIFRPEPIPETEVQNRVLTAHNSPNGIQGLLQYFNLVEHCLNMINDYQVENNFTYDWVVRTRVDGYWSEPLGPENFIPGQYLVPSGSSYGGLNDRLGIGDLNTSIIALSRLSLIPWIDAAGLQQLNSECAFKAQFTTQNVTFATRRFPFCVVTDRKYDFPPSRFGVPVAALSSRGPLSGAKCRPCTPACSGDCVGPVMDGLYKGWSWTEWKNDSLQLCNARGDWELGWEKLYDKVAGKRLADERKRIRDMKLSQCVEDMEEMRNRTPHWVAPPSMDICRLGLPQ</sequence>
<dbReference type="Proteomes" id="UP001060085">
    <property type="component" value="Linkage Group LG05"/>
</dbReference>
<protein>
    <submittedName>
        <fullName evidence="1">Uncharacterized protein</fullName>
    </submittedName>
</protein>
<organism evidence="1 2">
    <name type="scientific">Catharanthus roseus</name>
    <name type="common">Madagascar periwinkle</name>
    <name type="synonym">Vinca rosea</name>
    <dbReference type="NCBI Taxonomy" id="4058"/>
    <lineage>
        <taxon>Eukaryota</taxon>
        <taxon>Viridiplantae</taxon>
        <taxon>Streptophyta</taxon>
        <taxon>Embryophyta</taxon>
        <taxon>Tracheophyta</taxon>
        <taxon>Spermatophyta</taxon>
        <taxon>Magnoliopsida</taxon>
        <taxon>eudicotyledons</taxon>
        <taxon>Gunneridae</taxon>
        <taxon>Pentapetalae</taxon>
        <taxon>asterids</taxon>
        <taxon>lamiids</taxon>
        <taxon>Gentianales</taxon>
        <taxon>Apocynaceae</taxon>
        <taxon>Rauvolfioideae</taxon>
        <taxon>Vinceae</taxon>
        <taxon>Catharanthinae</taxon>
        <taxon>Catharanthus</taxon>
    </lineage>
</organism>
<evidence type="ECO:0000313" key="1">
    <source>
        <dbReference type="EMBL" id="KAI5660925.1"/>
    </source>
</evidence>